<evidence type="ECO:0000313" key="2">
    <source>
        <dbReference type="Proteomes" id="UP000283709"/>
    </source>
</evidence>
<protein>
    <recommendedName>
        <fullName evidence="3">Filamentous hemagglutinin</fullName>
    </recommendedName>
</protein>
<evidence type="ECO:0000313" key="1">
    <source>
        <dbReference type="EMBL" id="RKF34364.1"/>
    </source>
</evidence>
<dbReference type="Proteomes" id="UP000283709">
    <property type="component" value="Unassembled WGS sequence"/>
</dbReference>
<dbReference type="AlphaFoldDB" id="A0A420FN68"/>
<evidence type="ECO:0008006" key="3">
    <source>
        <dbReference type="Google" id="ProtNLM"/>
    </source>
</evidence>
<organism evidence="1 2">
    <name type="scientific">Paraburkholderia fungorum</name>
    <dbReference type="NCBI Taxonomy" id="134537"/>
    <lineage>
        <taxon>Bacteria</taxon>
        <taxon>Pseudomonadati</taxon>
        <taxon>Pseudomonadota</taxon>
        <taxon>Betaproteobacteria</taxon>
        <taxon>Burkholderiales</taxon>
        <taxon>Burkholderiaceae</taxon>
        <taxon>Paraburkholderia</taxon>
    </lineage>
</organism>
<dbReference type="NCBIfam" id="TIGR01731">
    <property type="entry name" value="fil_hemag_20aa"/>
    <property type="match status" value="1"/>
</dbReference>
<dbReference type="EMBL" id="MCAS01000055">
    <property type="protein sequence ID" value="RKF34364.1"/>
    <property type="molecule type" value="Genomic_DNA"/>
</dbReference>
<name>A0A420FN68_9BURK</name>
<gene>
    <name evidence="1" type="ORF">BCY88_38465</name>
</gene>
<reference evidence="1 2" key="1">
    <citation type="submission" date="2016-07" db="EMBL/GenBank/DDBJ databases">
        <title>Genome analysis of Burkholderia fungorum ES3-20.</title>
        <authorList>
            <person name="Xu D."/>
            <person name="Yao R."/>
            <person name="Zheng S."/>
        </authorList>
    </citation>
    <scope>NUCLEOTIDE SEQUENCE [LARGE SCALE GENOMIC DNA]</scope>
    <source>
        <strain evidence="1 2">ES3-20</strain>
    </source>
</reference>
<accession>A0A420FN68</accession>
<dbReference type="InterPro" id="IPR010069">
    <property type="entry name" value="CdiA_FHA1_rpt"/>
</dbReference>
<comment type="caution">
    <text evidence="1">The sequence shown here is derived from an EMBL/GenBank/DDBJ whole genome shotgun (WGS) entry which is preliminary data.</text>
</comment>
<proteinExistence type="predicted"/>
<sequence length="152" mass="14818">MYQTSTTQQAGTSGVISAGNSISLTAGSLSNKDGQITAQGNVTLNVHVQSLGNGAVAPTAAAQTTITADPTQLASLGTIAERGLVTTGIDTAVYGGSFGRAFGNSMIGDLGMVGAGAIGAASTDKSSVFAEGSPGCVLAHADHLRAASGAYQ</sequence>